<dbReference type="Proteomes" id="UP000199595">
    <property type="component" value="Unassembled WGS sequence"/>
</dbReference>
<feature type="signal peptide" evidence="1">
    <location>
        <begin position="1"/>
        <end position="24"/>
    </location>
</feature>
<dbReference type="RefSeq" id="WP_245729879.1">
    <property type="nucleotide sequence ID" value="NZ_FNNJ01000001.1"/>
</dbReference>
<accession>A0A1H2SJY6</accession>
<organism evidence="2 3">
    <name type="scientific">Lutibacter oricola</name>
    <dbReference type="NCBI Taxonomy" id="762486"/>
    <lineage>
        <taxon>Bacteria</taxon>
        <taxon>Pseudomonadati</taxon>
        <taxon>Bacteroidota</taxon>
        <taxon>Flavobacteriia</taxon>
        <taxon>Flavobacteriales</taxon>
        <taxon>Flavobacteriaceae</taxon>
        <taxon>Lutibacter</taxon>
    </lineage>
</organism>
<dbReference type="SUPFAM" id="SSF51445">
    <property type="entry name" value="(Trans)glycosidases"/>
    <property type="match status" value="1"/>
</dbReference>
<dbReference type="EMBL" id="FNNJ01000001">
    <property type="protein sequence ID" value="SDW31946.1"/>
    <property type="molecule type" value="Genomic_DNA"/>
</dbReference>
<keyword evidence="3" id="KW-1185">Reference proteome</keyword>
<sequence>MKPLKSSYLILLLLSLTLINCTNSEEKKENNPRYPVLMNMVHHNPGEPRFNTKYTEPAYIKKLGYNGQVPKFEIQCAVTYDDYEANLVPDNTPEKLWIERKAHDVRIMLENAKRTGMPIYPFTDVLVVPKSVMEKYGDEMKEDGRLSIHKPRTQEILKAQIAEIFKKFPELGGLTIRFGETYLHDTPFHTGNRPVYGAEDHKEILNLLREEVCVKRNKKLFYRTWDWGKIKKKFHLRPDVYLEITNAVEPHPNLYFSIKHVNGDFLRDLPFNKTIGIGKHQQIVEVSINQAGMYGRNAHPYYIGKGVTEGWPEMKEKKGLRDLYENQQVKGIWTWTWGDGWYGPYFGNEFWMDLNEYIIREFAKNPLKTEEELFNEYAQEVLKMSSENIKKLRELCLLSVNAVFKGQATSMQYMQPWWIRDHFFSAQDMSIYVKKGIANKVLKEKKENLKQWYKMEDIANSISLPNKEDEQFIKVSTTYGRIKYELIELIFRTQIMFAQLEKGKPFNKEEAKLILDTYDQKWNEWRALKKNNSCCPTLYVDYEATHCQGNKPFITSIKKLEQLLVKNN</sequence>
<protein>
    <submittedName>
        <fullName evidence="2">Uncharacterized protein</fullName>
    </submittedName>
</protein>
<evidence type="ECO:0000256" key="1">
    <source>
        <dbReference type="SAM" id="SignalP"/>
    </source>
</evidence>
<evidence type="ECO:0000313" key="2">
    <source>
        <dbReference type="EMBL" id="SDW31946.1"/>
    </source>
</evidence>
<evidence type="ECO:0000313" key="3">
    <source>
        <dbReference type="Proteomes" id="UP000199595"/>
    </source>
</evidence>
<proteinExistence type="predicted"/>
<dbReference type="AlphaFoldDB" id="A0A1H2SJY6"/>
<keyword evidence="1" id="KW-0732">Signal</keyword>
<dbReference type="InterPro" id="IPR017853">
    <property type="entry name" value="GH"/>
</dbReference>
<dbReference type="STRING" id="762486.SAMN05444411_101474"/>
<reference evidence="2 3" key="1">
    <citation type="submission" date="2016-10" db="EMBL/GenBank/DDBJ databases">
        <authorList>
            <person name="de Groot N.N."/>
        </authorList>
    </citation>
    <scope>NUCLEOTIDE SEQUENCE [LARGE SCALE GENOMIC DNA]</scope>
    <source>
        <strain evidence="2 3">DSM 24956</strain>
    </source>
</reference>
<gene>
    <name evidence="2" type="ORF">SAMN05444411_101474</name>
</gene>
<feature type="chain" id="PRO_5011782233" evidence="1">
    <location>
        <begin position="25"/>
        <end position="568"/>
    </location>
</feature>
<name>A0A1H2SJY6_9FLAO</name>